<proteinExistence type="predicted"/>
<feature type="transmembrane region" description="Helical" evidence="2">
    <location>
        <begin position="161"/>
        <end position="183"/>
    </location>
</feature>
<feature type="transmembrane region" description="Helical" evidence="2">
    <location>
        <begin position="74"/>
        <end position="92"/>
    </location>
</feature>
<feature type="transmembrane region" description="Helical" evidence="2">
    <location>
        <begin position="33"/>
        <end position="53"/>
    </location>
</feature>
<evidence type="ECO:0000313" key="3">
    <source>
        <dbReference type="EMBL" id="MDT0575730.1"/>
    </source>
</evidence>
<keyword evidence="2" id="KW-0812">Transmembrane</keyword>
<feature type="transmembrane region" description="Helical" evidence="2">
    <location>
        <begin position="408"/>
        <end position="428"/>
    </location>
</feature>
<dbReference type="RefSeq" id="WP_311340300.1">
    <property type="nucleotide sequence ID" value="NZ_JAVRHS010000003.1"/>
</dbReference>
<protein>
    <submittedName>
        <fullName evidence="3">O-antigen polymerase</fullName>
    </submittedName>
</protein>
<feature type="transmembrane region" description="Helical" evidence="2">
    <location>
        <begin position="355"/>
        <end position="375"/>
    </location>
</feature>
<evidence type="ECO:0000313" key="4">
    <source>
        <dbReference type="Proteomes" id="UP001259803"/>
    </source>
</evidence>
<name>A0ABU2ZH73_9SPHN</name>
<dbReference type="EMBL" id="JAVRHS010000003">
    <property type="protein sequence ID" value="MDT0575730.1"/>
    <property type="molecule type" value="Genomic_DNA"/>
</dbReference>
<feature type="transmembrane region" description="Helical" evidence="2">
    <location>
        <begin position="203"/>
        <end position="221"/>
    </location>
</feature>
<organism evidence="3 4">
    <name type="scientific">Croceicoccus esteveae</name>
    <dbReference type="NCBI Taxonomy" id="3075597"/>
    <lineage>
        <taxon>Bacteria</taxon>
        <taxon>Pseudomonadati</taxon>
        <taxon>Pseudomonadota</taxon>
        <taxon>Alphaproteobacteria</taxon>
        <taxon>Sphingomonadales</taxon>
        <taxon>Erythrobacteraceae</taxon>
        <taxon>Croceicoccus</taxon>
    </lineage>
</organism>
<evidence type="ECO:0000256" key="1">
    <source>
        <dbReference type="SAM" id="MobiDB-lite"/>
    </source>
</evidence>
<reference evidence="3 4" key="1">
    <citation type="submission" date="2023-09" db="EMBL/GenBank/DDBJ databases">
        <authorList>
            <person name="Rey-Velasco X."/>
        </authorList>
    </citation>
    <scope>NUCLEOTIDE SEQUENCE [LARGE SCALE GENOMIC DNA]</scope>
    <source>
        <strain evidence="3 4">F390</strain>
    </source>
</reference>
<feature type="region of interest" description="Disordered" evidence="1">
    <location>
        <begin position="438"/>
        <end position="467"/>
    </location>
</feature>
<comment type="caution">
    <text evidence="3">The sequence shown here is derived from an EMBL/GenBank/DDBJ whole genome shotgun (WGS) entry which is preliminary data.</text>
</comment>
<evidence type="ECO:0000256" key="2">
    <source>
        <dbReference type="SAM" id="Phobius"/>
    </source>
</evidence>
<feature type="transmembrane region" description="Helical" evidence="2">
    <location>
        <begin position="384"/>
        <end position="402"/>
    </location>
</feature>
<keyword evidence="2" id="KW-1133">Transmembrane helix</keyword>
<sequence>MYLAAVLLSLLTLTIVATWFVRSRIFSVFHPLTFYLAFHAFVFVLRPLLAVVLDYRTVYRFYGFVPSTDDRVTVIIASNLGMVAFAFFAARAGNVPMRFAAGPAVAKERRQLASILPAVLVICLPLGLFSLWQRLNNAALGFAVEGMQLDRGTGAFINTQAIGYVTDAQLVLASSCALIAWFFRFRLLAWLPLGVFVVLRAGTGGRGPIIVALVLAALFYLYDRQLSRPSARLVTGAAAVLALFSAIGIDRGAAVREAFGMSAAAMPGPTHDDAFLEGMDFANMEYFEFVVYAVPQRSGTYDYFLNNLQILTEPVPRVLWPAKPIGPPVKRVELFDYGYPIGMTFSLPGLGWYQLGYAGVVIWCGLWGWVLGLFYRRFATGPQTVLHTASYMILLAVLLIAFRDGMLLSIIRTLAFYLLPVMLLWLLARGLGMTAAAPPHPDTERTQSGRAARSVTPGTPAQRRRRMARAWLQQRKGGA</sequence>
<gene>
    <name evidence="3" type="ORF">RM533_05985</name>
</gene>
<feature type="transmembrane region" description="Helical" evidence="2">
    <location>
        <begin position="233"/>
        <end position="249"/>
    </location>
</feature>
<dbReference type="Proteomes" id="UP001259803">
    <property type="component" value="Unassembled WGS sequence"/>
</dbReference>
<accession>A0ABU2ZH73</accession>
<keyword evidence="4" id="KW-1185">Reference proteome</keyword>
<keyword evidence="2" id="KW-0472">Membrane</keyword>
<feature type="transmembrane region" description="Helical" evidence="2">
    <location>
        <begin position="112"/>
        <end position="132"/>
    </location>
</feature>